<evidence type="ECO:0000256" key="1">
    <source>
        <dbReference type="SAM" id="Phobius"/>
    </source>
</evidence>
<dbReference type="InterPro" id="IPR005797">
    <property type="entry name" value="Cyt_b/b6_N"/>
</dbReference>
<dbReference type="PANTHER" id="PTHR19271">
    <property type="entry name" value="CYTOCHROME B"/>
    <property type="match status" value="1"/>
</dbReference>
<keyword evidence="1" id="KW-1133">Transmembrane helix</keyword>
<feature type="transmembrane region" description="Helical" evidence="1">
    <location>
        <begin position="21"/>
        <end position="41"/>
    </location>
</feature>
<accession>A0A1F7S1G1</accession>
<gene>
    <name evidence="3" type="ORF">A2161_19945</name>
</gene>
<dbReference type="InterPro" id="IPR027387">
    <property type="entry name" value="Cytb/b6-like_sf"/>
</dbReference>
<dbReference type="AlphaFoldDB" id="A0A1F7S1G1"/>
<dbReference type="Gene3D" id="1.20.810.10">
    <property type="entry name" value="Cytochrome Bc1 Complex, Chain C"/>
    <property type="match status" value="1"/>
</dbReference>
<protein>
    <recommendedName>
        <fullName evidence="2">Cytochrome b/b6 N-terminal region profile domain-containing protein</fullName>
    </recommendedName>
</protein>
<dbReference type="SUPFAM" id="SSF81342">
    <property type="entry name" value="Transmembrane di-heme cytochromes"/>
    <property type="match status" value="1"/>
</dbReference>
<dbReference type="PANTHER" id="PTHR19271:SF16">
    <property type="entry name" value="CYTOCHROME B"/>
    <property type="match status" value="1"/>
</dbReference>
<dbReference type="GO" id="GO:0022904">
    <property type="term" value="P:respiratory electron transport chain"/>
    <property type="evidence" value="ECO:0007669"/>
    <property type="project" value="InterPro"/>
</dbReference>
<dbReference type="GO" id="GO:0009055">
    <property type="term" value="F:electron transfer activity"/>
    <property type="evidence" value="ECO:0007669"/>
    <property type="project" value="InterPro"/>
</dbReference>
<feature type="domain" description="Cytochrome b/b6 N-terminal region profile" evidence="2">
    <location>
        <begin position="1"/>
        <end position="98"/>
    </location>
</feature>
<evidence type="ECO:0000313" key="4">
    <source>
        <dbReference type="Proteomes" id="UP000179266"/>
    </source>
</evidence>
<evidence type="ECO:0000313" key="3">
    <source>
        <dbReference type="EMBL" id="OGL47646.1"/>
    </source>
</evidence>
<reference evidence="3 4" key="1">
    <citation type="journal article" date="2016" name="Nat. Commun.">
        <title>Thousands of microbial genomes shed light on interconnected biogeochemical processes in an aquifer system.</title>
        <authorList>
            <person name="Anantharaman K."/>
            <person name="Brown C.T."/>
            <person name="Hug L.A."/>
            <person name="Sharon I."/>
            <person name="Castelle C.J."/>
            <person name="Probst A.J."/>
            <person name="Thomas B.C."/>
            <person name="Singh A."/>
            <person name="Wilkins M.J."/>
            <person name="Karaoz U."/>
            <person name="Brodie E.L."/>
            <person name="Williams K.H."/>
            <person name="Hubbard S.S."/>
            <person name="Banfield J.F."/>
        </authorList>
    </citation>
    <scope>NUCLEOTIDE SEQUENCE [LARGE SCALE GENOMIC DNA]</scope>
</reference>
<proteinExistence type="predicted"/>
<dbReference type="PROSITE" id="PS51002">
    <property type="entry name" value="CYTB_NTER"/>
    <property type="match status" value="1"/>
</dbReference>
<keyword evidence="1" id="KW-0812">Transmembrane</keyword>
<dbReference type="GO" id="GO:0016491">
    <property type="term" value="F:oxidoreductase activity"/>
    <property type="evidence" value="ECO:0007669"/>
    <property type="project" value="InterPro"/>
</dbReference>
<name>A0A1F7S1G1_9BACT</name>
<dbReference type="EMBL" id="MGDD01000064">
    <property type="protein sequence ID" value="OGL47646.1"/>
    <property type="molecule type" value="Genomic_DNA"/>
</dbReference>
<dbReference type="Proteomes" id="UP000179266">
    <property type="component" value="Unassembled WGS sequence"/>
</dbReference>
<dbReference type="Pfam" id="PF13631">
    <property type="entry name" value="Cytochrom_B_N_2"/>
    <property type="match status" value="1"/>
</dbReference>
<keyword evidence="1" id="KW-0472">Membrane</keyword>
<dbReference type="InterPro" id="IPR016174">
    <property type="entry name" value="Di-haem_cyt_TM"/>
</dbReference>
<evidence type="ECO:0000259" key="2">
    <source>
        <dbReference type="PROSITE" id="PS51002"/>
    </source>
</evidence>
<dbReference type="GO" id="GO:0016020">
    <property type="term" value="C:membrane"/>
    <property type="evidence" value="ECO:0007669"/>
    <property type="project" value="InterPro"/>
</dbReference>
<sequence length="98" mass="11166">MIHMFSVFFLKAYRYPRELTWITGVLMLFIGLGFGFSGYLLPWNELSFFATKVGTDIAGIMPVIGEFLLKLLRGSEDVTPARNHNFNLYNHNDCLGLS</sequence>
<comment type="caution">
    <text evidence="3">The sequence shown here is derived from an EMBL/GenBank/DDBJ whole genome shotgun (WGS) entry which is preliminary data.</text>
</comment>
<organism evidence="3 4">
    <name type="scientific">Candidatus Schekmanbacteria bacterium RBG_13_48_7</name>
    <dbReference type="NCBI Taxonomy" id="1817878"/>
    <lineage>
        <taxon>Bacteria</taxon>
        <taxon>Candidatus Schekmaniibacteriota</taxon>
    </lineage>
</organism>